<evidence type="ECO:0000256" key="2">
    <source>
        <dbReference type="SAM" id="Phobius"/>
    </source>
</evidence>
<organism evidence="3 4">
    <name type="scientific">Naegleria fowleri</name>
    <name type="common">Brain eating amoeba</name>
    <dbReference type="NCBI Taxonomy" id="5763"/>
    <lineage>
        <taxon>Eukaryota</taxon>
        <taxon>Discoba</taxon>
        <taxon>Heterolobosea</taxon>
        <taxon>Tetramitia</taxon>
        <taxon>Eutetramitia</taxon>
        <taxon>Vahlkampfiidae</taxon>
        <taxon>Naegleria</taxon>
    </lineage>
</organism>
<feature type="transmembrane region" description="Helical" evidence="2">
    <location>
        <begin position="312"/>
        <end position="334"/>
    </location>
</feature>
<dbReference type="OrthoDB" id="10490256at2759"/>
<dbReference type="GeneID" id="68108395"/>
<feature type="compositionally biased region" description="Basic and acidic residues" evidence="1">
    <location>
        <begin position="155"/>
        <end position="165"/>
    </location>
</feature>
<proteinExistence type="predicted"/>
<protein>
    <submittedName>
        <fullName evidence="3">Uncharacterized protein</fullName>
    </submittedName>
</protein>
<gene>
    <name evidence="3" type="ORF">FDP41_001177</name>
</gene>
<feature type="region of interest" description="Disordered" evidence="1">
    <location>
        <begin position="19"/>
        <end position="39"/>
    </location>
</feature>
<feature type="transmembrane region" description="Helical" evidence="2">
    <location>
        <begin position="459"/>
        <end position="492"/>
    </location>
</feature>
<evidence type="ECO:0000313" key="3">
    <source>
        <dbReference type="EMBL" id="KAF0980024.1"/>
    </source>
</evidence>
<keyword evidence="4" id="KW-1185">Reference proteome</keyword>
<comment type="caution">
    <text evidence="3">The sequence shown here is derived from an EMBL/GenBank/DDBJ whole genome shotgun (WGS) entry which is preliminary data.</text>
</comment>
<feature type="compositionally biased region" description="Basic residues" evidence="1">
    <location>
        <begin position="26"/>
        <end position="35"/>
    </location>
</feature>
<keyword evidence="2" id="KW-1133">Transmembrane helix</keyword>
<feature type="transmembrane region" description="Helical" evidence="2">
    <location>
        <begin position="512"/>
        <end position="535"/>
    </location>
</feature>
<name>A0A6A5C0B8_NAEFO</name>
<dbReference type="Proteomes" id="UP000444721">
    <property type="component" value="Unassembled WGS sequence"/>
</dbReference>
<dbReference type="VEuPathDB" id="AmoebaDB:FDP41_001177"/>
<feature type="transmembrane region" description="Helical" evidence="2">
    <location>
        <begin position="274"/>
        <end position="300"/>
    </location>
</feature>
<dbReference type="VEuPathDB" id="AmoebaDB:NfTy_048820"/>
<dbReference type="VEuPathDB" id="AmoebaDB:NF0108200"/>
<reference evidence="3 4" key="1">
    <citation type="journal article" date="2019" name="Sci. Rep.">
        <title>Nanopore sequencing improves the draft genome of the human pathogenic amoeba Naegleria fowleri.</title>
        <authorList>
            <person name="Liechti N."/>
            <person name="Schurch N."/>
            <person name="Bruggmann R."/>
            <person name="Wittwer M."/>
        </authorList>
    </citation>
    <scope>NUCLEOTIDE SEQUENCE [LARGE SCALE GENOMIC DNA]</scope>
    <source>
        <strain evidence="3 4">ATCC 30894</strain>
    </source>
</reference>
<dbReference type="RefSeq" id="XP_044564737.1">
    <property type="nucleotide sequence ID" value="XM_044702215.1"/>
</dbReference>
<sequence>MSNPIRTVIANDGMTNVNHSLMNHHQSNHHHHHHPNSTTDEHLILPKFQKSGGGQELVTTMNNNHHHHYHSRRENTTYGMTTLIPHHQNFQENSQPNSSQAQQDEQFRMTSSTVVDVGGLVVVGSTNHETPMNVAVSNVKAEKKDHRKHKRLKKTLQDQHDHDNDPTENDIDLVDDLHFTPDELEMLKSDHHVKKKNPQDQENHSSSSSHSISHSYEATRPRLTIEQQQHILVSLHALNLNEMQRKELRLLGDVMQKITQDEMFKCTTFESVNIYLFILIISATASALGTLALALIYFIVFRGSIAEAIFSAAISGVFVVSIISCVGVCVFYNLKNRPKNKKQKAAIAHYHEIVEEAIYNIGTRFFPDFEIEFDYLNGKQDANGENALEERKRRLERARRNRHKKLLSRFYRQQIQIYLSNGESLMNLSQPQHNNQASAAQKRETHFENPLTPTTDTMWYSVCCIFGGFCTLIIVLILILFSFICLFFPLIFKRPPIVPIFITIPIQVGYGVVAAMVLAFFIFLCFFSCTLYCYAFAGKENSNWKCLCCSLETTQTSHYSNPIDNVELGNVPAVRVIENV</sequence>
<feature type="compositionally biased region" description="Low complexity" evidence="1">
    <location>
        <begin position="204"/>
        <end position="215"/>
    </location>
</feature>
<feature type="region of interest" description="Disordered" evidence="1">
    <location>
        <begin position="193"/>
        <end position="217"/>
    </location>
</feature>
<evidence type="ECO:0000256" key="1">
    <source>
        <dbReference type="SAM" id="MobiDB-lite"/>
    </source>
</evidence>
<dbReference type="AlphaFoldDB" id="A0A6A5C0B8"/>
<keyword evidence="2" id="KW-0472">Membrane</keyword>
<dbReference type="EMBL" id="VFQX01000022">
    <property type="protein sequence ID" value="KAF0980024.1"/>
    <property type="molecule type" value="Genomic_DNA"/>
</dbReference>
<evidence type="ECO:0000313" key="4">
    <source>
        <dbReference type="Proteomes" id="UP000444721"/>
    </source>
</evidence>
<keyword evidence="2" id="KW-0812">Transmembrane</keyword>
<accession>A0A6A5C0B8</accession>
<feature type="compositionally biased region" description="Basic residues" evidence="1">
    <location>
        <begin position="145"/>
        <end position="154"/>
    </location>
</feature>
<feature type="region of interest" description="Disordered" evidence="1">
    <location>
        <begin position="137"/>
        <end position="173"/>
    </location>
</feature>